<accession>A0A9W7WQY1</accession>
<protein>
    <submittedName>
        <fullName evidence="1">Uncharacterized protein</fullName>
    </submittedName>
</protein>
<evidence type="ECO:0000313" key="2">
    <source>
        <dbReference type="Proteomes" id="UP001059041"/>
    </source>
</evidence>
<gene>
    <name evidence="1" type="ORF">IRJ41_009339</name>
</gene>
<organism evidence="1 2">
    <name type="scientific">Triplophysa rosa</name>
    <name type="common">Cave loach</name>
    <dbReference type="NCBI Taxonomy" id="992332"/>
    <lineage>
        <taxon>Eukaryota</taxon>
        <taxon>Metazoa</taxon>
        <taxon>Chordata</taxon>
        <taxon>Craniata</taxon>
        <taxon>Vertebrata</taxon>
        <taxon>Euteleostomi</taxon>
        <taxon>Actinopterygii</taxon>
        <taxon>Neopterygii</taxon>
        <taxon>Teleostei</taxon>
        <taxon>Ostariophysi</taxon>
        <taxon>Cypriniformes</taxon>
        <taxon>Nemacheilidae</taxon>
        <taxon>Triplophysa</taxon>
    </lineage>
</organism>
<name>A0A9W7WQY1_TRIRA</name>
<sequence>MVLDRGYMFSFFPWCFFYSSICPLISQKARRGPRASVWPYNYVSLVSHTPSVTAMALHKPIICCTSTRRRRDRNSAAAGTQMSGLVRARTPVMVLQLEWNIQQSCRSSCWQLACWTTGFSRPLCGKINCGPQESVGKPGSALEGHNIYNSAKSAESQLGQIQFRGKAVWTMEAGVEMGKQRYGSGMGNTQVRLGYDLNLSMTHMDGTTADDANQICGVNTETHHDELCSEGRPK</sequence>
<dbReference type="AlphaFoldDB" id="A0A9W7WQY1"/>
<dbReference type="EMBL" id="JAFHDT010000008">
    <property type="protein sequence ID" value="KAI7806641.1"/>
    <property type="molecule type" value="Genomic_DNA"/>
</dbReference>
<keyword evidence="2" id="KW-1185">Reference proteome</keyword>
<reference evidence="1" key="1">
    <citation type="submission" date="2021-02" db="EMBL/GenBank/DDBJ databases">
        <title>Comparative genomics reveals that relaxation of natural selection precedes convergent phenotypic evolution of cavefish.</title>
        <authorList>
            <person name="Peng Z."/>
        </authorList>
    </citation>
    <scope>NUCLEOTIDE SEQUENCE</scope>
    <source>
        <tissue evidence="1">Muscle</tissue>
    </source>
</reference>
<evidence type="ECO:0000313" key="1">
    <source>
        <dbReference type="EMBL" id="KAI7806641.1"/>
    </source>
</evidence>
<dbReference type="Proteomes" id="UP001059041">
    <property type="component" value="Linkage Group LG8"/>
</dbReference>
<proteinExistence type="predicted"/>
<comment type="caution">
    <text evidence="1">The sequence shown here is derived from an EMBL/GenBank/DDBJ whole genome shotgun (WGS) entry which is preliminary data.</text>
</comment>